<keyword evidence="3" id="KW-1185">Reference proteome</keyword>
<sequence>MASIQTNMAEGQEKDISETTTTMQADLIDQESVKSGSTENVEQKQLEAKNANDRLQRMEKEQQEKEQQMRKLAAELELTKQRTEEARKVAELNKSRAENAERQLVEDCDTVKDFLTKHNFTTEDRPREYQLKQ</sequence>
<dbReference type="AlphaFoldDB" id="A0A6S7I9P4"/>
<accession>A0A6S7I9P4</accession>
<feature type="region of interest" description="Disordered" evidence="1">
    <location>
        <begin position="1"/>
        <end position="69"/>
    </location>
</feature>
<feature type="compositionally biased region" description="Basic and acidic residues" evidence="1">
    <location>
        <begin position="41"/>
        <end position="69"/>
    </location>
</feature>
<gene>
    <name evidence="2" type="ORF">PACLA_8A063960</name>
</gene>
<protein>
    <submittedName>
        <fullName evidence="2">Uncharacterized protein</fullName>
    </submittedName>
</protein>
<evidence type="ECO:0000313" key="2">
    <source>
        <dbReference type="EMBL" id="CAB4013957.1"/>
    </source>
</evidence>
<proteinExistence type="predicted"/>
<evidence type="ECO:0000313" key="3">
    <source>
        <dbReference type="Proteomes" id="UP001152795"/>
    </source>
</evidence>
<dbReference type="EMBL" id="CACRXK020008092">
    <property type="protein sequence ID" value="CAB4013957.1"/>
    <property type="molecule type" value="Genomic_DNA"/>
</dbReference>
<dbReference type="Proteomes" id="UP001152795">
    <property type="component" value="Unassembled WGS sequence"/>
</dbReference>
<evidence type="ECO:0000256" key="1">
    <source>
        <dbReference type="SAM" id="MobiDB-lite"/>
    </source>
</evidence>
<organism evidence="2 3">
    <name type="scientific">Paramuricea clavata</name>
    <name type="common">Red gorgonian</name>
    <name type="synonym">Violescent sea-whip</name>
    <dbReference type="NCBI Taxonomy" id="317549"/>
    <lineage>
        <taxon>Eukaryota</taxon>
        <taxon>Metazoa</taxon>
        <taxon>Cnidaria</taxon>
        <taxon>Anthozoa</taxon>
        <taxon>Octocorallia</taxon>
        <taxon>Malacalcyonacea</taxon>
        <taxon>Plexauridae</taxon>
        <taxon>Paramuricea</taxon>
    </lineage>
</organism>
<name>A0A6S7I9P4_PARCT</name>
<comment type="caution">
    <text evidence="2">The sequence shown here is derived from an EMBL/GenBank/DDBJ whole genome shotgun (WGS) entry which is preliminary data.</text>
</comment>
<reference evidence="2" key="1">
    <citation type="submission" date="2020-04" db="EMBL/GenBank/DDBJ databases">
        <authorList>
            <person name="Alioto T."/>
            <person name="Alioto T."/>
            <person name="Gomez Garrido J."/>
        </authorList>
    </citation>
    <scope>NUCLEOTIDE SEQUENCE</scope>
    <source>
        <strain evidence="2">A484AB</strain>
    </source>
</reference>